<dbReference type="VEuPathDB" id="FungiDB:CPSG_04781"/>
<evidence type="ECO:0000313" key="3">
    <source>
        <dbReference type="Proteomes" id="UP000002497"/>
    </source>
</evidence>
<feature type="region of interest" description="Disordered" evidence="1">
    <location>
        <begin position="139"/>
        <end position="168"/>
    </location>
</feature>
<feature type="compositionally biased region" description="Basic and acidic residues" evidence="1">
    <location>
        <begin position="139"/>
        <end position="148"/>
    </location>
</feature>
<dbReference type="HOGENOM" id="CLU_1440929_0_0_1"/>
<keyword evidence="3" id="KW-1185">Reference proteome</keyword>
<name>E9D5A1_COCPS</name>
<evidence type="ECO:0000256" key="1">
    <source>
        <dbReference type="SAM" id="MobiDB-lite"/>
    </source>
</evidence>
<reference evidence="3" key="2">
    <citation type="submission" date="2010-03" db="EMBL/GenBank/DDBJ databases">
        <title>The genome sequence of Coccidioides posadasii strain Silveira.</title>
        <authorList>
            <consortium name="The Broad Institute Genome Sequencing Center for Infectious Disease"/>
            <person name="Neafsey D."/>
            <person name="Orbach M."/>
            <person name="Henn M.R."/>
            <person name="Cole G.T."/>
            <person name="Galgiani J."/>
            <person name="Gardner M.J."/>
            <person name="Kirkland T.N."/>
            <person name="Taylor J.W."/>
            <person name="Young S.K."/>
            <person name="Zeng Q."/>
            <person name="Koehrsen M."/>
            <person name="Alvarado L."/>
            <person name="Berlin A."/>
            <person name="Borenstein D."/>
            <person name="Chapman S.B."/>
            <person name="Chen Z."/>
            <person name="Engels R."/>
            <person name="Freedman E."/>
            <person name="Gellesch M."/>
            <person name="Goldberg J."/>
            <person name="Griggs A."/>
            <person name="Gujja S."/>
            <person name="Heilman E."/>
            <person name="Heiman D."/>
            <person name="Howarth C."/>
            <person name="Jen D."/>
            <person name="Larson L."/>
            <person name="Mehta T."/>
            <person name="Neiman D."/>
            <person name="Park D."/>
            <person name="Pearson M."/>
            <person name="Richards J."/>
            <person name="Roberts A."/>
            <person name="Saif S."/>
            <person name="Shea T."/>
            <person name="Shenoy N."/>
            <person name="Sisk P."/>
            <person name="Stolte C."/>
            <person name="Sykes S."/>
            <person name="Walk T."/>
            <person name="White J."/>
            <person name="Yandava C."/>
            <person name="Haas B."/>
            <person name="Nusbaum C."/>
            <person name="Birren B."/>
        </authorList>
    </citation>
    <scope>NUCLEOTIDE SEQUENCE [LARGE SCALE GENOMIC DNA]</scope>
    <source>
        <strain evidence="3">RMSCC 757 / Silveira</strain>
    </source>
</reference>
<sequence length="188" mass="22051">MALFYTLVPYYQFAACVSTGLFSTITPCKLRRLLEHIYLYTYYSTIPLLCGDFSPFLCSHHINQLAYFDEASHRTPLQYPLDLLNKNNSSQVQFWSPTKVLKTCKCLDEIETEKADKIAQTQETKLQWKLQKKQAARDVEKRQIEQKNAHKKTQKQQEAEKIKCTRQREAQHVACEEKKTLQLAEKEK</sequence>
<evidence type="ECO:0000313" key="2">
    <source>
        <dbReference type="EMBL" id="EFW18095.1"/>
    </source>
</evidence>
<dbReference type="EMBL" id="GL636492">
    <property type="protein sequence ID" value="EFW18095.1"/>
    <property type="molecule type" value="Genomic_DNA"/>
</dbReference>
<protein>
    <submittedName>
        <fullName evidence="2">Uncharacterized protein</fullName>
    </submittedName>
</protein>
<dbReference type="Proteomes" id="UP000002497">
    <property type="component" value="Unassembled WGS sequence"/>
</dbReference>
<organism evidence="3">
    <name type="scientific">Coccidioides posadasii (strain RMSCC 757 / Silveira)</name>
    <name type="common">Valley fever fungus</name>
    <dbReference type="NCBI Taxonomy" id="443226"/>
    <lineage>
        <taxon>Eukaryota</taxon>
        <taxon>Fungi</taxon>
        <taxon>Dikarya</taxon>
        <taxon>Ascomycota</taxon>
        <taxon>Pezizomycotina</taxon>
        <taxon>Eurotiomycetes</taxon>
        <taxon>Eurotiomycetidae</taxon>
        <taxon>Onygenales</taxon>
        <taxon>Onygenaceae</taxon>
        <taxon>Coccidioides</taxon>
    </lineage>
</organism>
<accession>E9D5A1</accession>
<proteinExistence type="predicted"/>
<feature type="compositionally biased region" description="Basic and acidic residues" evidence="1">
    <location>
        <begin position="155"/>
        <end position="168"/>
    </location>
</feature>
<dbReference type="AlphaFoldDB" id="E9D5A1"/>
<reference evidence="3" key="1">
    <citation type="journal article" date="2010" name="Genome Res.">
        <title>Population genomic sequencing of Coccidioides fungi reveals recent hybridization and transposon control.</title>
        <authorList>
            <person name="Neafsey D.E."/>
            <person name="Barker B.M."/>
            <person name="Sharpton T.J."/>
            <person name="Stajich J.E."/>
            <person name="Park D.J."/>
            <person name="Whiston E."/>
            <person name="Hung C.-Y."/>
            <person name="McMahan C."/>
            <person name="White J."/>
            <person name="Sykes S."/>
            <person name="Heiman D."/>
            <person name="Young S."/>
            <person name="Zeng Q."/>
            <person name="Abouelleil A."/>
            <person name="Aftuck L."/>
            <person name="Bessette D."/>
            <person name="Brown A."/>
            <person name="FitzGerald M."/>
            <person name="Lui A."/>
            <person name="Macdonald J.P."/>
            <person name="Priest M."/>
            <person name="Orbach M.J."/>
            <person name="Galgiani J.N."/>
            <person name="Kirkland T.N."/>
            <person name="Cole G.T."/>
            <person name="Birren B.W."/>
            <person name="Henn M.R."/>
            <person name="Taylor J.W."/>
            <person name="Rounsley S.D."/>
        </authorList>
    </citation>
    <scope>NUCLEOTIDE SEQUENCE [LARGE SCALE GENOMIC DNA]</scope>
    <source>
        <strain evidence="3">RMSCC 757 / Silveira</strain>
    </source>
</reference>
<gene>
    <name evidence="2" type="ORF">CPSG_04781</name>
</gene>